<organism evidence="4 5">
    <name type="scientific">Halarchaeum grantii</name>
    <dbReference type="NCBI Taxonomy" id="1193105"/>
    <lineage>
        <taxon>Archaea</taxon>
        <taxon>Methanobacteriati</taxon>
        <taxon>Methanobacteriota</taxon>
        <taxon>Stenosarchaea group</taxon>
        <taxon>Halobacteria</taxon>
        <taxon>Halobacteriales</taxon>
        <taxon>Halobacteriaceae</taxon>
    </lineage>
</organism>
<protein>
    <submittedName>
        <fullName evidence="4">Aldo/keto reductase</fullName>
    </submittedName>
</protein>
<dbReference type="InterPro" id="IPR050523">
    <property type="entry name" value="AKR_Detox_Biosynth"/>
</dbReference>
<evidence type="ECO:0000256" key="1">
    <source>
        <dbReference type="ARBA" id="ARBA00023002"/>
    </source>
</evidence>
<dbReference type="Proteomes" id="UP000628840">
    <property type="component" value="Unassembled WGS sequence"/>
</dbReference>
<feature type="region of interest" description="Disordered" evidence="2">
    <location>
        <begin position="238"/>
        <end position="257"/>
    </location>
</feature>
<proteinExistence type="predicted"/>
<gene>
    <name evidence="4" type="ORF">GCM10009037_12640</name>
</gene>
<dbReference type="Gene3D" id="3.20.20.100">
    <property type="entry name" value="NADP-dependent oxidoreductase domain"/>
    <property type="match status" value="1"/>
</dbReference>
<evidence type="ECO:0000313" key="5">
    <source>
        <dbReference type="Proteomes" id="UP000628840"/>
    </source>
</evidence>
<keyword evidence="5" id="KW-1185">Reference proteome</keyword>
<evidence type="ECO:0000259" key="3">
    <source>
        <dbReference type="Pfam" id="PF00248"/>
    </source>
</evidence>
<accession>A0A830EUA9</accession>
<dbReference type="PANTHER" id="PTHR43364">
    <property type="entry name" value="NADH-SPECIFIC METHYLGLYOXAL REDUCTASE-RELATED"/>
    <property type="match status" value="1"/>
</dbReference>
<dbReference type="EMBL" id="BMPF01000002">
    <property type="protein sequence ID" value="GGL30421.1"/>
    <property type="molecule type" value="Genomic_DNA"/>
</dbReference>
<evidence type="ECO:0000313" key="4">
    <source>
        <dbReference type="EMBL" id="GGL30421.1"/>
    </source>
</evidence>
<dbReference type="GO" id="GO:0016491">
    <property type="term" value="F:oxidoreductase activity"/>
    <property type="evidence" value="ECO:0007669"/>
    <property type="project" value="UniProtKB-KW"/>
</dbReference>
<feature type="domain" description="NADP-dependent oxidoreductase" evidence="3">
    <location>
        <begin position="24"/>
        <end position="322"/>
    </location>
</feature>
<dbReference type="GO" id="GO:0005829">
    <property type="term" value="C:cytosol"/>
    <property type="evidence" value="ECO:0007669"/>
    <property type="project" value="TreeGrafter"/>
</dbReference>
<dbReference type="PANTHER" id="PTHR43364:SF4">
    <property type="entry name" value="NAD(P)-LINKED OXIDOREDUCTASE SUPERFAMILY PROTEIN"/>
    <property type="match status" value="1"/>
</dbReference>
<reference evidence="4 5" key="1">
    <citation type="journal article" date="2019" name="Int. J. Syst. Evol. Microbiol.">
        <title>The Global Catalogue of Microorganisms (GCM) 10K type strain sequencing project: providing services to taxonomists for standard genome sequencing and annotation.</title>
        <authorList>
            <consortium name="The Broad Institute Genomics Platform"/>
            <consortium name="The Broad Institute Genome Sequencing Center for Infectious Disease"/>
            <person name="Wu L."/>
            <person name="Ma J."/>
        </authorList>
    </citation>
    <scope>NUCLEOTIDE SEQUENCE [LARGE SCALE GENOMIC DNA]</scope>
    <source>
        <strain evidence="4 5">JCM 19585</strain>
    </source>
</reference>
<comment type="caution">
    <text evidence="4">The sequence shown here is derived from an EMBL/GenBank/DDBJ whole genome shotgun (WGS) entry which is preliminary data.</text>
</comment>
<dbReference type="SUPFAM" id="SSF51430">
    <property type="entry name" value="NAD(P)-linked oxidoreductase"/>
    <property type="match status" value="1"/>
</dbReference>
<dbReference type="InterPro" id="IPR036812">
    <property type="entry name" value="NAD(P)_OxRdtase_dom_sf"/>
</dbReference>
<dbReference type="InterPro" id="IPR020471">
    <property type="entry name" value="AKR"/>
</dbReference>
<sequence>MPEPRVGPCMEYTTLGNTGTSVSELCLGCMSFGSSDWRPWVLEEEESREIIERAIDLGINFFDTANVYSTGESEEILGNVLDDYDRDEQVVATKVFGEMGEDPNKQGLSRKAIEQELENSLERLGMDTVDLYQIHRWDPETPIGETLKALDDAVRRGQVRYVGASSMWAHQFADALHTSDSLNVESFATMQDHYNLVYREEEREMLPLCEKEDVGVLPWSPLARGYLTRPHEDIDATERGASEEHMYEHPYREGGGPEVNERVQELAAEKGVKMAQISLAWLLHKDWVTSPIVGTTSVEHLEDAVEATELSLSQSDIAYLEEPYEPVRVSGHE</sequence>
<dbReference type="AlphaFoldDB" id="A0A830EUA9"/>
<dbReference type="PRINTS" id="PR00069">
    <property type="entry name" value="ALDKETRDTASE"/>
</dbReference>
<evidence type="ECO:0000256" key="2">
    <source>
        <dbReference type="SAM" id="MobiDB-lite"/>
    </source>
</evidence>
<keyword evidence="1" id="KW-0560">Oxidoreductase</keyword>
<dbReference type="CDD" id="cd19079">
    <property type="entry name" value="AKR_EcYajO-like"/>
    <property type="match status" value="1"/>
</dbReference>
<name>A0A830EUA9_9EURY</name>
<feature type="compositionally biased region" description="Basic and acidic residues" evidence="2">
    <location>
        <begin position="238"/>
        <end position="252"/>
    </location>
</feature>
<dbReference type="FunFam" id="3.20.20.100:FF:000004">
    <property type="entry name" value="Oxidoreductase, aldo/keto reductase"/>
    <property type="match status" value="1"/>
</dbReference>
<dbReference type="InterPro" id="IPR023210">
    <property type="entry name" value="NADP_OxRdtase_dom"/>
</dbReference>
<dbReference type="Pfam" id="PF00248">
    <property type="entry name" value="Aldo_ket_red"/>
    <property type="match status" value="1"/>
</dbReference>